<reference evidence="2 3" key="1">
    <citation type="submission" date="2019-04" db="EMBL/GenBank/DDBJ databases">
        <title>Friends and foes A comparative genomics study of 23 Aspergillus species from section Flavi.</title>
        <authorList>
            <consortium name="DOE Joint Genome Institute"/>
            <person name="Kjaerbolling I."/>
            <person name="Vesth T."/>
            <person name="Frisvad J.C."/>
            <person name="Nybo J.L."/>
            <person name="Theobald S."/>
            <person name="Kildgaard S."/>
            <person name="Isbrandt T."/>
            <person name="Kuo A."/>
            <person name="Sato A."/>
            <person name="Lyhne E.K."/>
            <person name="Kogle M.E."/>
            <person name="Wiebenga A."/>
            <person name="Kun R.S."/>
            <person name="Lubbers R.J."/>
            <person name="Makela M.R."/>
            <person name="Barry K."/>
            <person name="Chovatia M."/>
            <person name="Clum A."/>
            <person name="Daum C."/>
            <person name="Haridas S."/>
            <person name="He G."/>
            <person name="LaButti K."/>
            <person name="Lipzen A."/>
            <person name="Mondo S."/>
            <person name="Riley R."/>
            <person name="Salamov A."/>
            <person name="Simmons B.A."/>
            <person name="Magnuson J.K."/>
            <person name="Henrissat B."/>
            <person name="Mortensen U.H."/>
            <person name="Larsen T.O."/>
            <person name="Devries R.P."/>
            <person name="Grigoriev I.V."/>
            <person name="Machida M."/>
            <person name="Baker S.E."/>
            <person name="Andersen M.R."/>
        </authorList>
    </citation>
    <scope>NUCLEOTIDE SEQUENCE [LARGE SCALE GENOMIC DNA]</scope>
    <source>
        <strain evidence="2 3">CBS 117625</strain>
    </source>
</reference>
<organism evidence="2 3">
    <name type="scientific">Aspergillus pseudotamarii</name>
    <dbReference type="NCBI Taxonomy" id="132259"/>
    <lineage>
        <taxon>Eukaryota</taxon>
        <taxon>Fungi</taxon>
        <taxon>Dikarya</taxon>
        <taxon>Ascomycota</taxon>
        <taxon>Pezizomycotina</taxon>
        <taxon>Eurotiomycetes</taxon>
        <taxon>Eurotiomycetidae</taxon>
        <taxon>Eurotiales</taxon>
        <taxon>Aspergillaceae</taxon>
        <taxon>Aspergillus</taxon>
        <taxon>Aspergillus subgen. Circumdati</taxon>
    </lineage>
</organism>
<dbReference type="Proteomes" id="UP000325672">
    <property type="component" value="Unassembled WGS sequence"/>
</dbReference>
<evidence type="ECO:0000256" key="1">
    <source>
        <dbReference type="SAM" id="Phobius"/>
    </source>
</evidence>
<feature type="transmembrane region" description="Helical" evidence="1">
    <location>
        <begin position="6"/>
        <end position="24"/>
    </location>
</feature>
<dbReference type="GeneID" id="43639552"/>
<accession>A0A5N6SJ25</accession>
<dbReference type="EMBL" id="ML743601">
    <property type="protein sequence ID" value="KAE8134708.1"/>
    <property type="molecule type" value="Genomic_DNA"/>
</dbReference>
<evidence type="ECO:0000313" key="3">
    <source>
        <dbReference type="Proteomes" id="UP000325672"/>
    </source>
</evidence>
<dbReference type="AlphaFoldDB" id="A0A5N6SJ25"/>
<dbReference type="RefSeq" id="XP_031910771.1">
    <property type="nucleotide sequence ID" value="XM_032055342.1"/>
</dbReference>
<gene>
    <name evidence="2" type="ORF">BDV38DRAFT_254585</name>
</gene>
<sequence>MYVPFLLLNLIYQIPVPTFHIVIIRKYTTCVRHSHNPPDLRTVLRYWDLYWTNITITCRMH</sequence>
<keyword evidence="3" id="KW-1185">Reference proteome</keyword>
<proteinExistence type="predicted"/>
<evidence type="ECO:0000313" key="2">
    <source>
        <dbReference type="EMBL" id="KAE8134708.1"/>
    </source>
</evidence>
<name>A0A5N6SJ25_ASPPS</name>
<keyword evidence="1" id="KW-0472">Membrane</keyword>
<protein>
    <submittedName>
        <fullName evidence="2">Uncharacterized protein</fullName>
    </submittedName>
</protein>
<keyword evidence="1" id="KW-0812">Transmembrane</keyword>
<keyword evidence="1" id="KW-1133">Transmembrane helix</keyword>